<evidence type="ECO:0000256" key="3">
    <source>
        <dbReference type="ARBA" id="ARBA00022452"/>
    </source>
</evidence>
<dbReference type="Proteomes" id="UP000658258">
    <property type="component" value="Unassembled WGS sequence"/>
</dbReference>
<dbReference type="SUPFAM" id="SSF56935">
    <property type="entry name" value="Porins"/>
    <property type="match status" value="1"/>
</dbReference>
<organism evidence="10 11">
    <name type="scientific">Roseivirga thermotolerans</name>
    <dbReference type="NCBI Taxonomy" id="1758176"/>
    <lineage>
        <taxon>Bacteria</taxon>
        <taxon>Pseudomonadati</taxon>
        <taxon>Bacteroidota</taxon>
        <taxon>Cytophagia</taxon>
        <taxon>Cytophagales</taxon>
        <taxon>Roseivirgaceae</taxon>
        <taxon>Roseivirga</taxon>
    </lineage>
</organism>
<comment type="subcellular location">
    <subcellularLocation>
        <location evidence="1 8">Cell outer membrane</location>
        <topology evidence="1 8">Multi-pass membrane protein</topology>
    </subcellularLocation>
</comment>
<dbReference type="Pfam" id="PF13715">
    <property type="entry name" value="CarbopepD_reg_2"/>
    <property type="match status" value="1"/>
</dbReference>
<dbReference type="SUPFAM" id="SSF49464">
    <property type="entry name" value="Carboxypeptidase regulatory domain-like"/>
    <property type="match status" value="1"/>
</dbReference>
<dbReference type="Gene3D" id="2.60.40.1120">
    <property type="entry name" value="Carboxypeptidase-like, regulatory domain"/>
    <property type="match status" value="1"/>
</dbReference>
<protein>
    <submittedName>
        <fullName evidence="10">SusC/RagA family TonB-linked outer membrane protein</fullName>
    </submittedName>
</protein>
<accession>A0ABQ3I9H0</accession>
<sequence>MVLTTSAFAQSRIVTGKVTGSDDGLPLPGVTILLKGTTTGVPTEANGEYRIEVPGPDAVLVFRFLGYVTQEVVVGDRSVINVPLSPDVANLGEVVVTGVAAATPAKKLPFTVSSVNEKVFQQVPATDVGSALAGKIAGVRVQPSNVPGGGPAIQIRGNTSLARGSSPLIVLDGVFVEGSLANINLQDVERFEVLKGASAATLYGSRAANGVIAITTKRGRNLEVGTTEVFVRTEVGNQNAYNSRSPEKAVNHPFQIDPATGDFLLDNTGTAVDDPSGISDGEFPSYRDHIKDFFQGSTFLTQYARLSTRGTSGNMVVSAEYQDQTGGIKLHDGSQRYNIAFNADQYLGDKLTLSTSMKFIHQKNDNRPRNIRTLTMMDPSADLFAPNEEDGSPYNYNANRFSPTSEFNPFYQLANQRNEFVRRRFVGSAALKYEIIRGLQLEGQFGLDTWMDKTRFYQDIGYLANQGVPGVGNLSRSFDDYQAINTSIKLTYAKKLGDWNIRSNAFFLYEQRGGTGFNISGSNLGIPGFDDIDNVTLSPNDGIPYLNGDSFDQDLIVSNSFSFSVGGDYLDKYLFDIVVRRDGSSLFGEDNRWNTFARFSGGWRFTEDLDIPGVQEGKINASWGQAGTLPNFDDRFEIATVTNGNVNNPTNLPNPLIGPGITDEIEIGLNVEFLDRFTAAASYSKQDNRDQILSVPLSAATGRSSQVQNAGTLETNTIEFTLGYTAIQKNDMNLDFNLIFDRTRQEITEFDRPRFPTGLNIWDVGNSPTTMFGRKIARSVSDLTVLDDGTVANVSGGLTPADFKVNRDGILIVAANEFTANEAAVYITDESGVQRDDLLIGDAQPNFNMAMQTNFNYKGLSVFMSWEYQNGGDTYYQGGQWLARDRLHPMFSQGQYPEGQRQYNTYLLTIYNVNRATDFWVEDATHLRLRELSVAYNFGSAQLAKIGLDNVFKRMNVSLIGRNLLLLSKYPGYDPATGGFNSRVDDFNFPLVRTFTGSVSFTF</sequence>
<dbReference type="InterPro" id="IPR036942">
    <property type="entry name" value="Beta-barrel_TonB_sf"/>
</dbReference>
<dbReference type="PANTHER" id="PTHR30069:SF29">
    <property type="entry name" value="HEMOGLOBIN AND HEMOGLOBIN-HAPTOGLOBIN-BINDING PROTEIN 1-RELATED"/>
    <property type="match status" value="1"/>
</dbReference>
<dbReference type="EMBL" id="BNAG01000005">
    <property type="protein sequence ID" value="GHE74277.1"/>
    <property type="molecule type" value="Genomic_DNA"/>
</dbReference>
<keyword evidence="4 8" id="KW-0812">Transmembrane</keyword>
<keyword evidence="6 8" id="KW-0472">Membrane</keyword>
<evidence type="ECO:0000256" key="2">
    <source>
        <dbReference type="ARBA" id="ARBA00022448"/>
    </source>
</evidence>
<feature type="domain" description="TonB-dependent receptor plug" evidence="9">
    <location>
        <begin position="105"/>
        <end position="211"/>
    </location>
</feature>
<dbReference type="InterPro" id="IPR023997">
    <property type="entry name" value="TonB-dep_OMP_SusC/RagA_CS"/>
</dbReference>
<evidence type="ECO:0000256" key="6">
    <source>
        <dbReference type="ARBA" id="ARBA00023136"/>
    </source>
</evidence>
<evidence type="ECO:0000313" key="11">
    <source>
        <dbReference type="Proteomes" id="UP000658258"/>
    </source>
</evidence>
<dbReference type="InterPro" id="IPR023996">
    <property type="entry name" value="TonB-dep_OMP_SusC/RagA"/>
</dbReference>
<dbReference type="NCBIfam" id="TIGR04057">
    <property type="entry name" value="SusC_RagA_signa"/>
    <property type="match status" value="1"/>
</dbReference>
<dbReference type="InterPro" id="IPR039426">
    <property type="entry name" value="TonB-dep_rcpt-like"/>
</dbReference>
<evidence type="ECO:0000313" key="10">
    <source>
        <dbReference type="EMBL" id="GHE74277.1"/>
    </source>
</evidence>
<evidence type="ECO:0000256" key="5">
    <source>
        <dbReference type="ARBA" id="ARBA00022729"/>
    </source>
</evidence>
<reference evidence="11" key="1">
    <citation type="journal article" date="2019" name="Int. J. Syst. Evol. Microbiol.">
        <title>The Global Catalogue of Microorganisms (GCM) 10K type strain sequencing project: providing services to taxonomists for standard genome sequencing and annotation.</title>
        <authorList>
            <consortium name="The Broad Institute Genomics Platform"/>
            <consortium name="The Broad Institute Genome Sequencing Center for Infectious Disease"/>
            <person name="Wu L."/>
            <person name="Ma J."/>
        </authorList>
    </citation>
    <scope>NUCLEOTIDE SEQUENCE [LARGE SCALE GENOMIC DNA]</scope>
    <source>
        <strain evidence="11">CGMCC 1.15111</strain>
    </source>
</reference>
<gene>
    <name evidence="10" type="ORF">GCM10011340_33460</name>
</gene>
<dbReference type="InterPro" id="IPR037066">
    <property type="entry name" value="Plug_dom_sf"/>
</dbReference>
<comment type="similarity">
    <text evidence="8">Belongs to the TonB-dependent receptor family.</text>
</comment>
<keyword evidence="5" id="KW-0732">Signal</keyword>
<keyword evidence="7 8" id="KW-0998">Cell outer membrane</keyword>
<dbReference type="PROSITE" id="PS52016">
    <property type="entry name" value="TONB_DEPENDENT_REC_3"/>
    <property type="match status" value="1"/>
</dbReference>
<evidence type="ECO:0000256" key="1">
    <source>
        <dbReference type="ARBA" id="ARBA00004571"/>
    </source>
</evidence>
<proteinExistence type="inferred from homology"/>
<dbReference type="InterPro" id="IPR012910">
    <property type="entry name" value="Plug_dom"/>
</dbReference>
<comment type="caution">
    <text evidence="10">The sequence shown here is derived from an EMBL/GenBank/DDBJ whole genome shotgun (WGS) entry which is preliminary data.</text>
</comment>
<dbReference type="NCBIfam" id="TIGR04056">
    <property type="entry name" value="OMP_RagA_SusC"/>
    <property type="match status" value="1"/>
</dbReference>
<keyword evidence="2 8" id="KW-0813">Transport</keyword>
<dbReference type="PANTHER" id="PTHR30069">
    <property type="entry name" value="TONB-DEPENDENT OUTER MEMBRANE RECEPTOR"/>
    <property type="match status" value="1"/>
</dbReference>
<evidence type="ECO:0000256" key="4">
    <source>
        <dbReference type="ARBA" id="ARBA00022692"/>
    </source>
</evidence>
<evidence type="ECO:0000256" key="8">
    <source>
        <dbReference type="PROSITE-ProRule" id="PRU01360"/>
    </source>
</evidence>
<evidence type="ECO:0000259" key="9">
    <source>
        <dbReference type="Pfam" id="PF07715"/>
    </source>
</evidence>
<keyword evidence="11" id="KW-1185">Reference proteome</keyword>
<name>A0ABQ3I9H0_9BACT</name>
<dbReference type="InterPro" id="IPR008969">
    <property type="entry name" value="CarboxyPept-like_regulatory"/>
</dbReference>
<dbReference type="Gene3D" id="2.170.130.10">
    <property type="entry name" value="TonB-dependent receptor, plug domain"/>
    <property type="match status" value="1"/>
</dbReference>
<dbReference type="Gene3D" id="2.40.170.20">
    <property type="entry name" value="TonB-dependent receptor, beta-barrel domain"/>
    <property type="match status" value="1"/>
</dbReference>
<evidence type="ECO:0000256" key="7">
    <source>
        <dbReference type="ARBA" id="ARBA00023237"/>
    </source>
</evidence>
<keyword evidence="3 8" id="KW-1134">Transmembrane beta strand</keyword>
<dbReference type="Pfam" id="PF07715">
    <property type="entry name" value="Plug"/>
    <property type="match status" value="1"/>
</dbReference>